<sequence length="139" mass="15459">MQEGKLRRAPDEKDRASPSVVRPPPEKKKKTIAKAIKAKTPAPESQYSSTASMSSRSTSSAQASKGDSSSLRLDPSDLGTHHSEPELESIALRVINETKEEEDMSNDLRAGFKERHHKRLHEAIDMTHFPAKKTCPERV</sequence>
<evidence type="ECO:0000313" key="3">
    <source>
        <dbReference type="Proteomes" id="UP001227230"/>
    </source>
</evidence>
<feature type="compositionally biased region" description="Low complexity" evidence="1">
    <location>
        <begin position="33"/>
        <end position="78"/>
    </location>
</feature>
<dbReference type="EMBL" id="CP126648">
    <property type="protein sequence ID" value="WJZ80867.1"/>
    <property type="molecule type" value="Genomic_DNA"/>
</dbReference>
<accession>A0ABY9BEA0</accession>
<gene>
    <name evidence="2" type="ORF">VitviT2T_000742</name>
</gene>
<feature type="compositionally biased region" description="Basic and acidic residues" evidence="1">
    <location>
        <begin position="1"/>
        <end position="16"/>
    </location>
</feature>
<keyword evidence="3" id="KW-1185">Reference proteome</keyword>
<protein>
    <submittedName>
        <fullName evidence="2">Uncharacterized protein</fullName>
    </submittedName>
</protein>
<name>A0ABY9BEA0_VITVI</name>
<proteinExistence type="predicted"/>
<reference evidence="2 3" key="1">
    <citation type="journal article" date="2023" name="Hortic Res">
        <title>The complete reference genome for grapevine (Vitis vinifera L.) genetics and breeding.</title>
        <authorList>
            <person name="Shi X."/>
            <person name="Cao S."/>
            <person name="Wang X."/>
            <person name="Huang S."/>
            <person name="Wang Y."/>
            <person name="Liu Z."/>
            <person name="Liu W."/>
            <person name="Leng X."/>
            <person name="Peng Y."/>
            <person name="Wang N."/>
            <person name="Wang Y."/>
            <person name="Ma Z."/>
            <person name="Xu X."/>
            <person name="Zhang F."/>
            <person name="Xue H."/>
            <person name="Zhong H."/>
            <person name="Wang Y."/>
            <person name="Zhang K."/>
            <person name="Velt A."/>
            <person name="Avia K."/>
            <person name="Holtgrawe D."/>
            <person name="Grimplet J."/>
            <person name="Matus J.T."/>
            <person name="Ware D."/>
            <person name="Wu X."/>
            <person name="Wang H."/>
            <person name="Liu C."/>
            <person name="Fang Y."/>
            <person name="Rustenholz C."/>
            <person name="Cheng Z."/>
            <person name="Xiao H."/>
            <person name="Zhou Y."/>
        </authorList>
    </citation>
    <scope>NUCLEOTIDE SEQUENCE [LARGE SCALE GENOMIC DNA]</scope>
    <source>
        <strain evidence="3">cv. Pinot noir / PN40024</strain>
        <tissue evidence="2">Leaf</tissue>
    </source>
</reference>
<feature type="region of interest" description="Disordered" evidence="1">
    <location>
        <begin position="1"/>
        <end position="89"/>
    </location>
</feature>
<organism evidence="2 3">
    <name type="scientific">Vitis vinifera</name>
    <name type="common">Grape</name>
    <dbReference type="NCBI Taxonomy" id="29760"/>
    <lineage>
        <taxon>Eukaryota</taxon>
        <taxon>Viridiplantae</taxon>
        <taxon>Streptophyta</taxon>
        <taxon>Embryophyta</taxon>
        <taxon>Tracheophyta</taxon>
        <taxon>Spermatophyta</taxon>
        <taxon>Magnoliopsida</taxon>
        <taxon>eudicotyledons</taxon>
        <taxon>Gunneridae</taxon>
        <taxon>Pentapetalae</taxon>
        <taxon>rosids</taxon>
        <taxon>Vitales</taxon>
        <taxon>Vitaceae</taxon>
        <taxon>Viteae</taxon>
        <taxon>Vitis</taxon>
    </lineage>
</organism>
<evidence type="ECO:0000256" key="1">
    <source>
        <dbReference type="SAM" id="MobiDB-lite"/>
    </source>
</evidence>
<dbReference type="Proteomes" id="UP001227230">
    <property type="component" value="Chromosome 1"/>
</dbReference>
<evidence type="ECO:0000313" key="2">
    <source>
        <dbReference type="EMBL" id="WJZ80867.1"/>
    </source>
</evidence>